<dbReference type="AlphaFoldDB" id="A0A258HPM9"/>
<gene>
    <name evidence="1" type="ORF">B7Y86_02545</name>
</gene>
<accession>A0A258HPM9</accession>
<sequence>MTPADLRALVLTFPETEVGTSYGRPSFKAAGRFFTRLRAEDDSVVVYVDSLDHRDMLMEAEPATFHITDHYRGHPIVLARLTTVDPVWLRKTLEKRWLKIVPKRLSRGYSPPA</sequence>
<organism evidence="1 2">
    <name type="scientific">Brevundimonas subvibrioides</name>
    <dbReference type="NCBI Taxonomy" id="74313"/>
    <lineage>
        <taxon>Bacteria</taxon>
        <taxon>Pseudomonadati</taxon>
        <taxon>Pseudomonadota</taxon>
        <taxon>Alphaproteobacteria</taxon>
        <taxon>Caulobacterales</taxon>
        <taxon>Caulobacteraceae</taxon>
        <taxon>Brevundimonas</taxon>
    </lineage>
</organism>
<proteinExistence type="predicted"/>
<protein>
    <recommendedName>
        <fullName evidence="3">MmcQ/YjbR family DNA-binding protein</fullName>
    </recommendedName>
</protein>
<dbReference type="Proteomes" id="UP000216147">
    <property type="component" value="Unassembled WGS sequence"/>
</dbReference>
<dbReference type="Pfam" id="PF04237">
    <property type="entry name" value="YjbR"/>
    <property type="match status" value="1"/>
</dbReference>
<evidence type="ECO:0000313" key="1">
    <source>
        <dbReference type="EMBL" id="OYX58584.1"/>
    </source>
</evidence>
<dbReference type="EMBL" id="NCEQ01000002">
    <property type="protein sequence ID" value="OYX58584.1"/>
    <property type="molecule type" value="Genomic_DNA"/>
</dbReference>
<evidence type="ECO:0000313" key="2">
    <source>
        <dbReference type="Proteomes" id="UP000216147"/>
    </source>
</evidence>
<evidence type="ECO:0008006" key="3">
    <source>
        <dbReference type="Google" id="ProtNLM"/>
    </source>
</evidence>
<reference evidence="1 2" key="1">
    <citation type="submission" date="2017-03" db="EMBL/GenBank/DDBJ databases">
        <title>Lifting the veil on microbial sulfur biogeochemistry in mining wastewaters.</title>
        <authorList>
            <person name="Kantor R.S."/>
            <person name="Colenbrander Nelson T."/>
            <person name="Marshall S."/>
            <person name="Bennett D."/>
            <person name="Apte S."/>
            <person name="Camacho D."/>
            <person name="Thomas B.C."/>
            <person name="Warren L.A."/>
            <person name="Banfield J.F."/>
        </authorList>
    </citation>
    <scope>NUCLEOTIDE SEQUENCE [LARGE SCALE GENOMIC DNA]</scope>
    <source>
        <strain evidence="1">32-68-21</strain>
    </source>
</reference>
<dbReference type="InterPro" id="IPR058532">
    <property type="entry name" value="YjbR/MT2646/Rv2570-like"/>
</dbReference>
<comment type="caution">
    <text evidence="1">The sequence shown here is derived from an EMBL/GenBank/DDBJ whole genome shotgun (WGS) entry which is preliminary data.</text>
</comment>
<name>A0A258HPM9_9CAUL</name>